<feature type="chain" id="PRO_5042188595" description="Secreted protein" evidence="1">
    <location>
        <begin position="26"/>
        <end position="97"/>
    </location>
</feature>
<proteinExistence type="predicted"/>
<name>A0AAD8XQK4_GLOAC</name>
<keyword evidence="3" id="KW-1185">Reference proteome</keyword>
<evidence type="ECO:0000313" key="2">
    <source>
        <dbReference type="EMBL" id="KAK1731622.1"/>
    </source>
</evidence>
<reference evidence="2" key="1">
    <citation type="submission" date="2021-12" db="EMBL/GenBank/DDBJ databases">
        <title>Comparative genomics, transcriptomics and evolutionary studies reveal genomic signatures of adaptation to plant cell wall in hemibiotrophic fungi.</title>
        <authorList>
            <consortium name="DOE Joint Genome Institute"/>
            <person name="Baroncelli R."/>
            <person name="Diaz J.F."/>
            <person name="Benocci T."/>
            <person name="Peng M."/>
            <person name="Battaglia E."/>
            <person name="Haridas S."/>
            <person name="Andreopoulos W."/>
            <person name="Labutti K."/>
            <person name="Pangilinan J."/>
            <person name="Floch G.L."/>
            <person name="Makela M.R."/>
            <person name="Henrissat B."/>
            <person name="Grigoriev I.V."/>
            <person name="Crouch J.A."/>
            <person name="De Vries R.P."/>
            <person name="Sukno S.A."/>
            <person name="Thon M.R."/>
        </authorList>
    </citation>
    <scope>NUCLEOTIDE SEQUENCE</scope>
    <source>
        <strain evidence="2">CBS 112980</strain>
    </source>
</reference>
<dbReference type="AlphaFoldDB" id="A0AAD8XQK4"/>
<keyword evidence="1" id="KW-0732">Signal</keyword>
<dbReference type="EMBL" id="JAHMHS010000002">
    <property type="protein sequence ID" value="KAK1731622.1"/>
    <property type="molecule type" value="Genomic_DNA"/>
</dbReference>
<feature type="signal peptide" evidence="1">
    <location>
        <begin position="1"/>
        <end position="25"/>
    </location>
</feature>
<evidence type="ECO:0008006" key="4">
    <source>
        <dbReference type="Google" id="ProtNLM"/>
    </source>
</evidence>
<dbReference type="RefSeq" id="XP_060371677.1">
    <property type="nucleotide sequence ID" value="XM_060506935.1"/>
</dbReference>
<dbReference type="Proteomes" id="UP001244207">
    <property type="component" value="Unassembled WGS sequence"/>
</dbReference>
<protein>
    <recommendedName>
        <fullName evidence="4">Secreted protein</fullName>
    </recommendedName>
</protein>
<dbReference type="GeneID" id="85390834"/>
<gene>
    <name evidence="2" type="ORF">BDZ83DRAFT_598131</name>
</gene>
<evidence type="ECO:0000256" key="1">
    <source>
        <dbReference type="SAM" id="SignalP"/>
    </source>
</evidence>
<organism evidence="2 3">
    <name type="scientific">Glomerella acutata</name>
    <name type="common">Colletotrichum acutatum</name>
    <dbReference type="NCBI Taxonomy" id="27357"/>
    <lineage>
        <taxon>Eukaryota</taxon>
        <taxon>Fungi</taxon>
        <taxon>Dikarya</taxon>
        <taxon>Ascomycota</taxon>
        <taxon>Pezizomycotina</taxon>
        <taxon>Sordariomycetes</taxon>
        <taxon>Hypocreomycetidae</taxon>
        <taxon>Glomerellales</taxon>
        <taxon>Glomerellaceae</taxon>
        <taxon>Colletotrichum</taxon>
        <taxon>Colletotrichum acutatum species complex</taxon>
    </lineage>
</organism>
<accession>A0AAD8XQK4</accession>
<evidence type="ECO:0000313" key="3">
    <source>
        <dbReference type="Proteomes" id="UP001244207"/>
    </source>
</evidence>
<comment type="caution">
    <text evidence="2">The sequence shown here is derived from an EMBL/GenBank/DDBJ whole genome shotgun (WGS) entry which is preliminary data.</text>
</comment>
<sequence>MPRYGVAYCSILAWTLFALARVTYAWQQLVVEDCNDKPAPRHDTSFRSRLRQHFYGRGVYATRSRHRCRGFVTIERLWDTLSRFALSVATIIALKDI</sequence>